<dbReference type="GO" id="GO:0016791">
    <property type="term" value="F:phosphatase activity"/>
    <property type="evidence" value="ECO:0007669"/>
    <property type="project" value="TreeGrafter"/>
</dbReference>
<dbReference type="EMBL" id="VBAP01000030">
    <property type="protein sequence ID" value="TMI76103.1"/>
    <property type="molecule type" value="Genomic_DNA"/>
</dbReference>
<comment type="caution">
    <text evidence="4">The sequence shown here is derived from an EMBL/GenBank/DDBJ whole genome shotgun (WGS) entry which is preliminary data.</text>
</comment>
<proteinExistence type="predicted"/>
<organism evidence="4 5">
    <name type="scientific">Candidatus Segetimicrobium genomatis</name>
    <dbReference type="NCBI Taxonomy" id="2569760"/>
    <lineage>
        <taxon>Bacteria</taxon>
        <taxon>Bacillati</taxon>
        <taxon>Candidatus Sysuimicrobiota</taxon>
        <taxon>Candidatus Sysuimicrobiia</taxon>
        <taxon>Candidatus Sysuimicrobiales</taxon>
        <taxon>Candidatus Segetimicrobiaceae</taxon>
        <taxon>Candidatus Segetimicrobium</taxon>
    </lineage>
</organism>
<evidence type="ECO:0000256" key="1">
    <source>
        <dbReference type="PIRSR" id="PIRSR613078-1"/>
    </source>
</evidence>
<dbReference type="SMART" id="SM00855">
    <property type="entry name" value="PGAM"/>
    <property type="match status" value="1"/>
</dbReference>
<dbReference type="Gene3D" id="3.40.50.1240">
    <property type="entry name" value="Phosphoglycerate mutase-like"/>
    <property type="match status" value="1"/>
</dbReference>
<feature type="region of interest" description="Disordered" evidence="3">
    <location>
        <begin position="1"/>
        <end position="69"/>
    </location>
</feature>
<dbReference type="PANTHER" id="PTHR48100:SF62">
    <property type="entry name" value="GLUCOSYL-3-PHOSPHOGLYCERATE PHOSPHATASE"/>
    <property type="match status" value="1"/>
</dbReference>
<gene>
    <name evidence="4" type="ORF">E6H05_04675</name>
</gene>
<name>A0A537IXT9_9BACT</name>
<dbReference type="Pfam" id="PF00300">
    <property type="entry name" value="His_Phos_1"/>
    <property type="match status" value="1"/>
</dbReference>
<dbReference type="InterPro" id="IPR029033">
    <property type="entry name" value="His_PPase_superfam"/>
</dbReference>
<evidence type="ECO:0000256" key="2">
    <source>
        <dbReference type="PIRSR" id="PIRSR613078-2"/>
    </source>
</evidence>
<dbReference type="SUPFAM" id="SSF53254">
    <property type="entry name" value="Phosphoglycerate mutase-like"/>
    <property type="match status" value="1"/>
</dbReference>
<evidence type="ECO:0000313" key="4">
    <source>
        <dbReference type="EMBL" id="TMI76103.1"/>
    </source>
</evidence>
<dbReference type="GO" id="GO:0005737">
    <property type="term" value="C:cytoplasm"/>
    <property type="evidence" value="ECO:0007669"/>
    <property type="project" value="TreeGrafter"/>
</dbReference>
<evidence type="ECO:0000313" key="5">
    <source>
        <dbReference type="Proteomes" id="UP000318834"/>
    </source>
</evidence>
<feature type="compositionally biased region" description="Basic and acidic residues" evidence="3">
    <location>
        <begin position="47"/>
        <end position="69"/>
    </location>
</feature>
<sequence length="274" mass="30202">MPVLGSCGCPRTSITPLKSAHGSSRRLPSWRSRGLHDEAVGRSSSRGNRESSFRDRATAGPHDRDTSKRYMPETTVYLVRHGMHDWLRPEHNRFAGAIPGVGLNEEGRQEVQRLAGLLSGEPIAWIVASPLQRTMETAAILARTRRLDVAADERLLEWRCGAWEGMKIIEIQRRYPSAWKIWRERPDLLRLPGAETVEQMAARTEVAYRAWAASGGTGVLVSHQDPLAALLCTLIGAPLRAMRALDIQTASLSTSHEMAYGTVIAAINAGRPVA</sequence>
<dbReference type="PANTHER" id="PTHR48100">
    <property type="entry name" value="BROAD-SPECIFICITY PHOSPHATASE YOR283W-RELATED"/>
    <property type="match status" value="1"/>
</dbReference>
<protein>
    <submittedName>
        <fullName evidence="4">Histidine phosphatase family protein</fullName>
    </submittedName>
</protein>
<feature type="binding site" evidence="2">
    <location>
        <position position="133"/>
    </location>
    <ligand>
        <name>substrate</name>
    </ligand>
</feature>
<feature type="active site" description="Proton donor/acceptor" evidence="1">
    <location>
        <position position="157"/>
    </location>
</feature>
<feature type="active site" description="Tele-phosphohistidine intermediate" evidence="1">
    <location>
        <position position="81"/>
    </location>
</feature>
<reference evidence="4 5" key="1">
    <citation type="journal article" date="2019" name="Nat. Microbiol.">
        <title>Mediterranean grassland soil C-N compound turnover is dependent on rainfall and depth, and is mediated by genomically divergent microorganisms.</title>
        <authorList>
            <person name="Diamond S."/>
            <person name="Andeer P.F."/>
            <person name="Li Z."/>
            <person name="Crits-Christoph A."/>
            <person name="Burstein D."/>
            <person name="Anantharaman K."/>
            <person name="Lane K.R."/>
            <person name="Thomas B.C."/>
            <person name="Pan C."/>
            <person name="Northen T.R."/>
            <person name="Banfield J.F."/>
        </authorList>
    </citation>
    <scope>NUCLEOTIDE SEQUENCE [LARGE SCALE GENOMIC DNA]</scope>
    <source>
        <strain evidence="4">NP_8</strain>
    </source>
</reference>
<dbReference type="InterPro" id="IPR013078">
    <property type="entry name" value="His_Pase_superF_clade-1"/>
</dbReference>
<dbReference type="AlphaFoldDB" id="A0A537IXT9"/>
<dbReference type="CDD" id="cd07067">
    <property type="entry name" value="HP_PGM_like"/>
    <property type="match status" value="1"/>
</dbReference>
<accession>A0A537IXT9</accession>
<dbReference type="Proteomes" id="UP000318834">
    <property type="component" value="Unassembled WGS sequence"/>
</dbReference>
<evidence type="ECO:0000256" key="3">
    <source>
        <dbReference type="SAM" id="MobiDB-lite"/>
    </source>
</evidence>
<dbReference type="InterPro" id="IPR050275">
    <property type="entry name" value="PGM_Phosphatase"/>
</dbReference>